<dbReference type="STRING" id="1081104.A0A167ZDY1"/>
<evidence type="ECO:0000256" key="1">
    <source>
        <dbReference type="SAM" id="MobiDB-lite"/>
    </source>
</evidence>
<evidence type="ECO:0000313" key="2">
    <source>
        <dbReference type="EMBL" id="OAA67390.1"/>
    </source>
</evidence>
<dbReference type="Proteomes" id="UP000076744">
    <property type="component" value="Unassembled WGS sequence"/>
</dbReference>
<comment type="caution">
    <text evidence="2">The sequence shown here is derived from an EMBL/GenBank/DDBJ whole genome shotgun (WGS) entry which is preliminary data.</text>
</comment>
<feature type="region of interest" description="Disordered" evidence="1">
    <location>
        <begin position="29"/>
        <end position="49"/>
    </location>
</feature>
<keyword evidence="3" id="KW-1185">Reference proteome</keyword>
<protein>
    <recommendedName>
        <fullName evidence="4">N-acetyltransferase domain-containing protein</fullName>
    </recommendedName>
</protein>
<accession>A0A167ZDY1</accession>
<proteinExistence type="predicted"/>
<sequence>MNQDQQQKPLAEELHYRVATAEDASLLRHSESRCRRRDHAGSTMTMRLNPLSSRDGLRDWYHRCGYKEMGVREAFVGGGGGGGNGSGDDDGGGLEGLYFVVMEKKLEAAADDDDGGDANSAAA</sequence>
<dbReference type="RefSeq" id="XP_018705379.1">
    <property type="nucleotide sequence ID" value="XM_018847172.1"/>
</dbReference>
<dbReference type="AlphaFoldDB" id="A0A167ZDY1"/>
<evidence type="ECO:0008006" key="4">
    <source>
        <dbReference type="Google" id="ProtNLM"/>
    </source>
</evidence>
<name>A0A167ZDY1_CORFA</name>
<dbReference type="GeneID" id="30019858"/>
<evidence type="ECO:0000313" key="3">
    <source>
        <dbReference type="Proteomes" id="UP000076744"/>
    </source>
</evidence>
<reference evidence="2 3" key="1">
    <citation type="journal article" date="2016" name="Genome Biol. Evol.">
        <title>Divergent and convergent evolution of fungal pathogenicity.</title>
        <authorList>
            <person name="Shang Y."/>
            <person name="Xiao G."/>
            <person name="Zheng P."/>
            <person name="Cen K."/>
            <person name="Zhan S."/>
            <person name="Wang C."/>
        </authorList>
    </citation>
    <scope>NUCLEOTIDE SEQUENCE [LARGE SCALE GENOMIC DNA]</scope>
    <source>
        <strain evidence="2 3">ARSEF 2679</strain>
    </source>
</reference>
<organism evidence="2 3">
    <name type="scientific">Cordyceps fumosorosea (strain ARSEF 2679)</name>
    <name type="common">Isaria fumosorosea</name>
    <dbReference type="NCBI Taxonomy" id="1081104"/>
    <lineage>
        <taxon>Eukaryota</taxon>
        <taxon>Fungi</taxon>
        <taxon>Dikarya</taxon>
        <taxon>Ascomycota</taxon>
        <taxon>Pezizomycotina</taxon>
        <taxon>Sordariomycetes</taxon>
        <taxon>Hypocreomycetidae</taxon>
        <taxon>Hypocreales</taxon>
        <taxon>Cordycipitaceae</taxon>
        <taxon>Cordyceps</taxon>
    </lineage>
</organism>
<gene>
    <name evidence="2" type="ORF">ISF_03566</name>
</gene>
<dbReference type="EMBL" id="AZHB01000007">
    <property type="protein sequence ID" value="OAA67390.1"/>
    <property type="molecule type" value="Genomic_DNA"/>
</dbReference>